<accession>A0A7H4MRJ0</accession>
<dbReference type="InterPro" id="IPR052770">
    <property type="entry name" value="Cobalt_transport_CbiQ"/>
</dbReference>
<dbReference type="GO" id="GO:0006824">
    <property type="term" value="P:cobalt ion transport"/>
    <property type="evidence" value="ECO:0007669"/>
    <property type="project" value="TreeGrafter"/>
</dbReference>
<evidence type="ECO:0000256" key="6">
    <source>
        <dbReference type="SAM" id="Phobius"/>
    </source>
</evidence>
<feature type="transmembrane region" description="Helical" evidence="6">
    <location>
        <begin position="22"/>
        <end position="55"/>
    </location>
</feature>
<reference evidence="7 8" key="1">
    <citation type="submission" date="2018-06" db="EMBL/GenBank/DDBJ databases">
        <authorList>
            <consortium name="Pathogen Informatics"/>
            <person name="Doyle S."/>
        </authorList>
    </citation>
    <scope>NUCLEOTIDE SEQUENCE [LARGE SCALE GENOMIC DNA]</scope>
    <source>
        <strain evidence="7 8">NCTC9177</strain>
    </source>
</reference>
<dbReference type="GO" id="GO:0043190">
    <property type="term" value="C:ATP-binding cassette (ABC) transporter complex"/>
    <property type="evidence" value="ECO:0007669"/>
    <property type="project" value="TreeGrafter"/>
</dbReference>
<dbReference type="InterPro" id="IPR003339">
    <property type="entry name" value="ABC/ECF_trnsptr_transmembrane"/>
</dbReference>
<evidence type="ECO:0000256" key="1">
    <source>
        <dbReference type="ARBA" id="ARBA00004141"/>
    </source>
</evidence>
<evidence type="ECO:0000256" key="4">
    <source>
        <dbReference type="ARBA" id="ARBA00022989"/>
    </source>
</evidence>
<protein>
    <submittedName>
        <fullName evidence="7">Cobalt ECF transporter transmembrane protein CbiQ</fullName>
    </submittedName>
</protein>
<keyword evidence="4 6" id="KW-1133">Transmembrane helix</keyword>
<keyword evidence="5 6" id="KW-0472">Membrane</keyword>
<evidence type="ECO:0000256" key="3">
    <source>
        <dbReference type="ARBA" id="ARBA00022692"/>
    </source>
</evidence>
<dbReference type="EMBL" id="UGKR01000003">
    <property type="protein sequence ID" value="STS92940.1"/>
    <property type="molecule type" value="Genomic_DNA"/>
</dbReference>
<proteinExistence type="inferred from homology"/>
<comment type="subcellular location">
    <subcellularLocation>
        <location evidence="1">Membrane</location>
        <topology evidence="1">Multi-pass membrane protein</topology>
    </subcellularLocation>
</comment>
<dbReference type="PANTHER" id="PTHR43723:SF1">
    <property type="entry name" value="COBALT TRANSPORT PROTEIN CBIQ"/>
    <property type="match status" value="1"/>
</dbReference>
<evidence type="ECO:0000313" key="7">
    <source>
        <dbReference type="EMBL" id="STS92940.1"/>
    </source>
</evidence>
<evidence type="ECO:0000313" key="8">
    <source>
        <dbReference type="Proteomes" id="UP000254545"/>
    </source>
</evidence>
<sequence length="77" mass="9127">MTGFDRLSYQSRWLHVAPERKFLLWLLLMVLAFTLPAWGQALTLALTAALTCWLLRVSFWRWCRWMALPFGFCWSAC</sequence>
<name>A0A7H4MRJ0_KLEVA</name>
<gene>
    <name evidence="7" type="primary">cbiQ_2</name>
    <name evidence="7" type="ORF">NCTC9177_06904</name>
</gene>
<dbReference type="Proteomes" id="UP000254545">
    <property type="component" value="Unassembled WGS sequence"/>
</dbReference>
<dbReference type="PANTHER" id="PTHR43723">
    <property type="entry name" value="COBALT TRANSPORT PROTEIN CBIQ"/>
    <property type="match status" value="1"/>
</dbReference>
<comment type="caution">
    <text evidence="7">The sequence shown here is derived from an EMBL/GenBank/DDBJ whole genome shotgun (WGS) entry which is preliminary data.</text>
</comment>
<dbReference type="Pfam" id="PF02361">
    <property type="entry name" value="CbiQ"/>
    <property type="match status" value="1"/>
</dbReference>
<keyword evidence="3 6" id="KW-0812">Transmembrane</keyword>
<organism evidence="7 8">
    <name type="scientific">Klebsiella variicola</name>
    <dbReference type="NCBI Taxonomy" id="244366"/>
    <lineage>
        <taxon>Bacteria</taxon>
        <taxon>Pseudomonadati</taxon>
        <taxon>Pseudomonadota</taxon>
        <taxon>Gammaproteobacteria</taxon>
        <taxon>Enterobacterales</taxon>
        <taxon>Enterobacteriaceae</taxon>
        <taxon>Klebsiella/Raoultella group</taxon>
        <taxon>Klebsiella</taxon>
        <taxon>Klebsiella pneumoniae complex</taxon>
    </lineage>
</organism>
<dbReference type="AlphaFoldDB" id="A0A7H4MRJ0"/>
<comment type="similarity">
    <text evidence="2">Belongs to the CbiQ family.</text>
</comment>
<evidence type="ECO:0000256" key="5">
    <source>
        <dbReference type="ARBA" id="ARBA00023136"/>
    </source>
</evidence>
<evidence type="ECO:0000256" key="2">
    <source>
        <dbReference type="ARBA" id="ARBA00008564"/>
    </source>
</evidence>